<accession>A0A4R5DMM0</accession>
<dbReference type="Pfam" id="PF18166">
    <property type="entry name" value="pP_pnuc_2"/>
    <property type="match status" value="1"/>
</dbReference>
<evidence type="ECO:0000259" key="1">
    <source>
        <dbReference type="Pfam" id="PF18165"/>
    </source>
</evidence>
<dbReference type="Pfam" id="PF18165">
    <property type="entry name" value="pP_pnuc_1"/>
    <property type="match status" value="1"/>
</dbReference>
<evidence type="ECO:0000313" key="3">
    <source>
        <dbReference type="EMBL" id="TDE14757.1"/>
    </source>
</evidence>
<comment type="caution">
    <text evidence="3">The sequence shown here is derived from an EMBL/GenBank/DDBJ whole genome shotgun (WGS) entry which is preliminary data.</text>
</comment>
<dbReference type="AlphaFoldDB" id="A0A4R5DMM0"/>
<dbReference type="InterPro" id="IPR040556">
    <property type="entry name" value="pP_pnuc_1"/>
</dbReference>
<proteinExistence type="predicted"/>
<feature type="domain" description="Predicted pPIWI-associating nuclease group 2" evidence="2">
    <location>
        <begin position="156"/>
        <end position="270"/>
    </location>
</feature>
<dbReference type="Proteomes" id="UP000294850">
    <property type="component" value="Unassembled WGS sequence"/>
</dbReference>
<protein>
    <submittedName>
        <fullName evidence="3">Uncharacterized protein</fullName>
    </submittedName>
</protein>
<name>A0A4R5DMM0_9BACT</name>
<gene>
    <name evidence="3" type="ORF">E0F88_16355</name>
</gene>
<keyword evidence="4" id="KW-1185">Reference proteome</keyword>
<dbReference type="EMBL" id="SMFL01000005">
    <property type="protein sequence ID" value="TDE14757.1"/>
    <property type="molecule type" value="Genomic_DNA"/>
</dbReference>
<dbReference type="OrthoDB" id="712022at2"/>
<sequence length="290" mass="33271">MSKKQILKDRFKDLLTSDFQRELLDSALTNLFETSNKLRFNNFSYVIRELANLIINDLAPEAEVLKCNWFTTQIGKANKVVRRQKIRYALSGGLSDKVLDQIDFDHTECEDALLDSINILNQYTHINETTFGAADVKIEDLTAEVINSLFEFLEGIKEYRESLVRLIEANLNEQIFSHCIESTYSEIDILASRSRIEDVEVNNITVTGINFDFITANVSGYVHVVLEYGYRNDSAEMNDSFPFECTTRVDVKDFKNIEVDPLDINTESWYDNGEEDKIDSLSQDSINPVI</sequence>
<evidence type="ECO:0000259" key="2">
    <source>
        <dbReference type="Pfam" id="PF18166"/>
    </source>
</evidence>
<feature type="domain" description="Predicted pPIWI-associating nuclease" evidence="1">
    <location>
        <begin position="14"/>
        <end position="149"/>
    </location>
</feature>
<dbReference type="RefSeq" id="WP_131959341.1">
    <property type="nucleotide sequence ID" value="NZ_SMFL01000005.1"/>
</dbReference>
<reference evidence="3 4" key="1">
    <citation type="submission" date="2019-03" db="EMBL/GenBank/DDBJ databases">
        <title>Dyadobacter AR-3-6 sp. nov., isolated from arctic soil.</title>
        <authorList>
            <person name="Chaudhary D.K."/>
        </authorList>
    </citation>
    <scope>NUCLEOTIDE SEQUENCE [LARGE SCALE GENOMIC DNA]</scope>
    <source>
        <strain evidence="3 4">AR-3-6</strain>
    </source>
</reference>
<dbReference type="InterPro" id="IPR041584">
    <property type="entry name" value="Put_pPIWI_pnuc_2"/>
</dbReference>
<evidence type="ECO:0000313" key="4">
    <source>
        <dbReference type="Proteomes" id="UP000294850"/>
    </source>
</evidence>
<organism evidence="3 4">
    <name type="scientific">Dyadobacter psychrotolerans</name>
    <dbReference type="NCBI Taxonomy" id="2541721"/>
    <lineage>
        <taxon>Bacteria</taxon>
        <taxon>Pseudomonadati</taxon>
        <taxon>Bacteroidota</taxon>
        <taxon>Cytophagia</taxon>
        <taxon>Cytophagales</taxon>
        <taxon>Spirosomataceae</taxon>
        <taxon>Dyadobacter</taxon>
    </lineage>
</organism>